<protein>
    <recommendedName>
        <fullName evidence="3">Coenzyme A biosynthesis bifunctional protein CoaBC</fullName>
    </recommendedName>
    <alternativeName>
        <fullName evidence="3">DNA/pantothenate metabolism flavoprotein</fullName>
    </alternativeName>
    <alternativeName>
        <fullName evidence="3">Phosphopantothenoylcysteine synthetase/decarboxylase</fullName>
        <shortName evidence="3">PPCS-PPCDC</shortName>
    </alternativeName>
    <domain>
        <recommendedName>
            <fullName evidence="3">Phosphopantothenoylcysteine decarboxylase</fullName>
            <shortName evidence="3">PPC decarboxylase</shortName>
            <shortName evidence="3">PPC-DC</shortName>
            <ecNumber evidence="3">4.1.1.36</ecNumber>
        </recommendedName>
        <alternativeName>
            <fullName evidence="3">CoaC</fullName>
        </alternativeName>
    </domain>
    <domain>
        <recommendedName>
            <fullName evidence="3">Phosphopantothenate--cysteine ligase</fullName>
            <ecNumber evidence="3">6.3.2.5</ecNumber>
        </recommendedName>
        <alternativeName>
            <fullName evidence="3">CoaB</fullName>
        </alternativeName>
        <alternativeName>
            <fullName evidence="3">Phosphopantothenoylcysteine synthetase</fullName>
            <shortName evidence="3">PPC synthetase</shortName>
            <shortName evidence="3">PPC-S</shortName>
        </alternativeName>
    </domain>
</protein>
<comment type="function">
    <text evidence="3">Catalyzes two sequential steps in the biosynthesis of coenzyme A. In the first step cysteine is conjugated to 4'-phosphopantothenate to form 4-phosphopantothenoylcysteine. In the second step the latter compound is decarboxylated to form 4'-phosphopantotheine.</text>
</comment>
<proteinExistence type="inferred from homology"/>
<keyword evidence="8" id="KW-1185">Reference proteome</keyword>
<dbReference type="Pfam" id="PF02441">
    <property type="entry name" value="Flavoprotein"/>
    <property type="match status" value="1"/>
</dbReference>
<dbReference type="GO" id="GO:0015937">
    <property type="term" value="P:coenzyme A biosynthetic process"/>
    <property type="evidence" value="ECO:0007669"/>
    <property type="project" value="UniProtKB-UniRule"/>
</dbReference>
<feature type="binding site" evidence="3">
    <location>
        <position position="286"/>
    </location>
    <ligand>
        <name>CTP</name>
        <dbReference type="ChEBI" id="CHEBI:37563"/>
    </ligand>
</feature>
<feature type="domain" description="Flavoprotein" evidence="5">
    <location>
        <begin position="12"/>
        <end position="181"/>
    </location>
</feature>
<keyword evidence="3 4" id="KW-0288">FMN</keyword>
<dbReference type="HOGENOM" id="CLU_033319_0_1_0"/>
<sequence length="411" mass="44861">MATMLTWKNKRRVVLGITGGIAAYKGPEILRALQRAGCEVEVVLTEGAESFVSPMVLSTLAGRRTWTQDDFLSQEKGWEIPHINLADWAELVIIAPCTAETLARLVQGRGESLLDATVLATKAPVLLFPAMNSHMLEHPATVRNIKEARAMSYTVVDPDEGSLACGYEGKGRLPAPSVIVEEAWRALSPRKDFAGVSVLVTAGPTWEFIDPVRFISNPSSGKMGFALARTAWYRGADVTLVSGPVSLPTPHGITYCPVKSAMDMYKAVIEKMDFAKIIIKSAAVSDYRAASIEMEKMKREGKDTLTLNLVQNPDIAAEVGARKSPDQILVGFAAESSHLVEHAKEKMLRKNLDLIVANDITATDAGFAVDTNRVKIIKKAGDWHELVGTKEEVAWGVLNTVSEMCQKEENR</sequence>
<dbReference type="PANTHER" id="PTHR14359">
    <property type="entry name" value="HOMO-OLIGOMERIC FLAVIN CONTAINING CYS DECARBOXYLASE FAMILY"/>
    <property type="match status" value="1"/>
</dbReference>
<keyword evidence="2 3" id="KW-0456">Lyase</keyword>
<comment type="cofactor">
    <cofactor evidence="3">
        <name>FMN</name>
        <dbReference type="ChEBI" id="CHEBI:58210"/>
    </cofactor>
    <text evidence="3">Binds 1 FMN per subunit.</text>
</comment>
<comment type="catalytic activity">
    <reaction evidence="3 4">
        <text>N-[(R)-4-phosphopantothenoyl]-L-cysteine + H(+) = (R)-4'-phosphopantetheine + CO2</text>
        <dbReference type="Rhea" id="RHEA:16793"/>
        <dbReference type="ChEBI" id="CHEBI:15378"/>
        <dbReference type="ChEBI" id="CHEBI:16526"/>
        <dbReference type="ChEBI" id="CHEBI:59458"/>
        <dbReference type="ChEBI" id="CHEBI:61723"/>
        <dbReference type="EC" id="4.1.1.36"/>
    </reaction>
</comment>
<accession>D5EF74</accession>
<comment type="similarity">
    <text evidence="3 4">In the C-terminal section; belongs to the PPC synthetase family.</text>
</comment>
<dbReference type="Gene3D" id="3.40.50.10300">
    <property type="entry name" value="CoaB-like"/>
    <property type="match status" value="1"/>
</dbReference>
<feature type="region of interest" description="Phosphopantothenoylcysteine decarboxylase" evidence="3">
    <location>
        <begin position="1"/>
        <end position="197"/>
    </location>
</feature>
<dbReference type="AlphaFoldDB" id="D5EF74"/>
<dbReference type="STRING" id="572547.Amico_1082"/>
<dbReference type="HAMAP" id="MF_02225">
    <property type="entry name" value="CoaBC"/>
    <property type="match status" value="1"/>
</dbReference>
<evidence type="ECO:0000259" key="6">
    <source>
        <dbReference type="Pfam" id="PF04127"/>
    </source>
</evidence>
<evidence type="ECO:0000313" key="7">
    <source>
        <dbReference type="EMBL" id="ADE57206.1"/>
    </source>
</evidence>
<comment type="pathway">
    <text evidence="3 4">Cofactor biosynthesis; coenzyme A biosynthesis; CoA from (R)-pantothenate: step 2/5.</text>
</comment>
<dbReference type="InterPro" id="IPR003382">
    <property type="entry name" value="Flavoprotein"/>
</dbReference>
<keyword evidence="3 4" id="KW-0285">Flavoprotein</keyword>
<dbReference type="EC" id="4.1.1.36" evidence="3"/>
<dbReference type="GO" id="GO:0004633">
    <property type="term" value="F:phosphopantothenoylcysteine decarboxylase activity"/>
    <property type="evidence" value="ECO:0007669"/>
    <property type="project" value="UniProtKB-UniRule"/>
</dbReference>
<comment type="cofactor">
    <cofactor evidence="3">
        <name>Mg(2+)</name>
        <dbReference type="ChEBI" id="CHEBI:18420"/>
    </cofactor>
</comment>
<comment type="catalytic activity">
    <reaction evidence="3 4">
        <text>(R)-4'-phosphopantothenate + L-cysteine + CTP = N-[(R)-4-phosphopantothenoyl]-L-cysteine + CMP + diphosphate + H(+)</text>
        <dbReference type="Rhea" id="RHEA:19397"/>
        <dbReference type="ChEBI" id="CHEBI:10986"/>
        <dbReference type="ChEBI" id="CHEBI:15378"/>
        <dbReference type="ChEBI" id="CHEBI:33019"/>
        <dbReference type="ChEBI" id="CHEBI:35235"/>
        <dbReference type="ChEBI" id="CHEBI:37563"/>
        <dbReference type="ChEBI" id="CHEBI:59458"/>
        <dbReference type="ChEBI" id="CHEBI:60377"/>
        <dbReference type="EC" id="6.3.2.5"/>
    </reaction>
</comment>
<dbReference type="GO" id="GO:0004632">
    <property type="term" value="F:phosphopantothenate--cysteine ligase activity"/>
    <property type="evidence" value="ECO:0007669"/>
    <property type="project" value="UniProtKB-UniRule"/>
</dbReference>
<feature type="region of interest" description="Phosphopantothenate--cysteine ligase" evidence="3">
    <location>
        <begin position="198"/>
        <end position="411"/>
    </location>
</feature>
<dbReference type="GO" id="GO:0015941">
    <property type="term" value="P:pantothenate catabolic process"/>
    <property type="evidence" value="ECO:0007669"/>
    <property type="project" value="InterPro"/>
</dbReference>
<dbReference type="InterPro" id="IPR005252">
    <property type="entry name" value="CoaBC"/>
</dbReference>
<comment type="similarity">
    <text evidence="3 4">In the N-terminal section; belongs to the HFCD (homo-oligomeric flavin containing Cys decarboxylase) superfamily.</text>
</comment>
<dbReference type="SUPFAM" id="SSF102645">
    <property type="entry name" value="CoaB-like"/>
    <property type="match status" value="1"/>
</dbReference>
<keyword evidence="3 4" id="KW-0436">Ligase</keyword>
<evidence type="ECO:0000256" key="4">
    <source>
        <dbReference type="RuleBase" id="RU364078"/>
    </source>
</evidence>
<dbReference type="UniPathway" id="UPA00241">
    <property type="reaction ID" value="UER00353"/>
</dbReference>
<dbReference type="InterPro" id="IPR036551">
    <property type="entry name" value="Flavin_trans-like"/>
</dbReference>
<evidence type="ECO:0000259" key="5">
    <source>
        <dbReference type="Pfam" id="PF02441"/>
    </source>
</evidence>
<dbReference type="Proteomes" id="UP000002366">
    <property type="component" value="Chromosome"/>
</dbReference>
<dbReference type="KEGG" id="aco:Amico_1082"/>
<dbReference type="PANTHER" id="PTHR14359:SF6">
    <property type="entry name" value="PHOSPHOPANTOTHENOYLCYSTEINE DECARBOXYLASE"/>
    <property type="match status" value="1"/>
</dbReference>
<keyword evidence="1 3" id="KW-0210">Decarboxylase</keyword>
<feature type="binding site" evidence="3">
    <location>
        <position position="346"/>
    </location>
    <ligand>
        <name>CTP</name>
        <dbReference type="ChEBI" id="CHEBI:37563"/>
    </ligand>
</feature>
<organism evidence="7 8">
    <name type="scientific">Aminobacterium colombiense (strain DSM 12261 / ALA-1)</name>
    <dbReference type="NCBI Taxonomy" id="572547"/>
    <lineage>
        <taxon>Bacteria</taxon>
        <taxon>Thermotogati</taxon>
        <taxon>Synergistota</taxon>
        <taxon>Synergistia</taxon>
        <taxon>Synergistales</taxon>
        <taxon>Aminobacteriaceae</taxon>
        <taxon>Aminobacterium</taxon>
    </lineage>
</organism>
<comment type="function">
    <text evidence="4">Catalyzes two steps in the biosynthesis of coenzyme A. In the first step cysteine is conjugated to 4'-phosphopantothenate to form 4-phosphopantothenoylcysteine, in the latter compound is decarboxylated to form 4'-phosphopantotheine.</text>
</comment>
<feature type="binding site" evidence="3">
    <location>
        <position position="296"/>
    </location>
    <ligand>
        <name>CTP</name>
        <dbReference type="ChEBI" id="CHEBI:37563"/>
    </ligand>
</feature>
<evidence type="ECO:0000256" key="2">
    <source>
        <dbReference type="ARBA" id="ARBA00023239"/>
    </source>
</evidence>
<feature type="binding site" evidence="3">
    <location>
        <position position="332"/>
    </location>
    <ligand>
        <name>CTP</name>
        <dbReference type="ChEBI" id="CHEBI:37563"/>
    </ligand>
</feature>
<feature type="binding site" evidence="3">
    <location>
        <position position="350"/>
    </location>
    <ligand>
        <name>CTP</name>
        <dbReference type="ChEBI" id="CHEBI:37563"/>
    </ligand>
</feature>
<keyword evidence="3" id="KW-0511">Multifunctional enzyme</keyword>
<name>D5EF74_AMICL</name>
<dbReference type="EMBL" id="CP001997">
    <property type="protein sequence ID" value="ADE57206.1"/>
    <property type="molecule type" value="Genomic_DNA"/>
</dbReference>
<dbReference type="SUPFAM" id="SSF52507">
    <property type="entry name" value="Homo-oligomeric flavin-containing Cys decarboxylases, HFCD"/>
    <property type="match status" value="1"/>
</dbReference>
<keyword evidence="3" id="KW-0460">Magnesium</keyword>
<dbReference type="GO" id="GO:0046872">
    <property type="term" value="F:metal ion binding"/>
    <property type="evidence" value="ECO:0007669"/>
    <property type="project" value="UniProtKB-KW"/>
</dbReference>
<evidence type="ECO:0000313" key="8">
    <source>
        <dbReference type="Proteomes" id="UP000002366"/>
    </source>
</evidence>
<reference evidence="7 8" key="1">
    <citation type="journal article" date="2010" name="Stand. Genomic Sci.">
        <title>Complete genome sequence of Aminobacterium colombiense type strain (ALA-1).</title>
        <authorList>
            <person name="Chertkov O."/>
            <person name="Sikorski J."/>
            <person name="Brambilla E."/>
            <person name="Lapidus A."/>
            <person name="Copeland A."/>
            <person name="Glavina Del Rio T."/>
            <person name="Nolan M."/>
            <person name="Lucas S."/>
            <person name="Tice H."/>
            <person name="Cheng J.F."/>
            <person name="Han C."/>
            <person name="Detter J.C."/>
            <person name="Bruce D."/>
            <person name="Tapia R."/>
            <person name="Goodwin L."/>
            <person name="Pitluck S."/>
            <person name="Liolios K."/>
            <person name="Ivanova N."/>
            <person name="Mavromatis K."/>
            <person name="Ovchinnikova G."/>
            <person name="Pati A."/>
            <person name="Chen A."/>
            <person name="Palaniappan K."/>
            <person name="Land M."/>
            <person name="Hauser L."/>
            <person name="Chang Y.J."/>
            <person name="Jeffries C.D."/>
            <person name="Spring S."/>
            <person name="Rohde M."/>
            <person name="Goker M."/>
            <person name="Bristow J."/>
            <person name="Eisen J.A."/>
            <person name="Markowitz V."/>
            <person name="Hugenholtz P."/>
            <person name="Kyrpides N.C."/>
            <person name="Klenk H.P."/>
        </authorList>
    </citation>
    <scope>NUCLEOTIDE SEQUENCE [LARGE SCALE GENOMIC DNA]</scope>
    <source>
        <strain evidence="8">DSM 12261 / ALA-1</strain>
    </source>
</reference>
<feature type="active site" description="Proton donor" evidence="3">
    <location>
        <position position="165"/>
    </location>
</feature>
<evidence type="ECO:0000256" key="3">
    <source>
        <dbReference type="HAMAP-Rule" id="MF_02225"/>
    </source>
</evidence>
<keyword evidence="3" id="KW-0479">Metal-binding</keyword>
<dbReference type="eggNOG" id="COG0452">
    <property type="taxonomic scope" value="Bacteria"/>
</dbReference>
<comment type="pathway">
    <text evidence="3 4">Cofactor biosynthesis; coenzyme A biosynthesis; CoA from (R)-pantothenate: step 3/5.</text>
</comment>
<dbReference type="NCBIfam" id="TIGR00521">
    <property type="entry name" value="coaBC_dfp"/>
    <property type="match status" value="1"/>
</dbReference>
<dbReference type="InterPro" id="IPR035929">
    <property type="entry name" value="CoaB-like_sf"/>
</dbReference>
<comment type="caution">
    <text evidence="3">Lacks conserved residue(s) required for the propagation of feature annotation.</text>
</comment>
<dbReference type="GO" id="GO:0071513">
    <property type="term" value="C:phosphopantothenoylcysteine decarboxylase complex"/>
    <property type="evidence" value="ECO:0007669"/>
    <property type="project" value="TreeGrafter"/>
</dbReference>
<evidence type="ECO:0000256" key="1">
    <source>
        <dbReference type="ARBA" id="ARBA00022793"/>
    </source>
</evidence>
<dbReference type="Gene3D" id="3.40.50.1950">
    <property type="entry name" value="Flavin prenyltransferase-like"/>
    <property type="match status" value="1"/>
</dbReference>
<dbReference type="InterPro" id="IPR007085">
    <property type="entry name" value="DNA/pantothenate-metab_flavo_C"/>
</dbReference>
<dbReference type="Pfam" id="PF04127">
    <property type="entry name" value="DFP"/>
    <property type="match status" value="1"/>
</dbReference>
<feature type="domain" description="DNA/pantothenate metabolism flavoprotein C-terminal" evidence="6">
    <location>
        <begin position="194"/>
        <end position="403"/>
    </location>
</feature>
<dbReference type="EC" id="6.3.2.5" evidence="3"/>
<gene>
    <name evidence="3" type="primary">coaBC</name>
    <name evidence="7" type="ordered locus">Amico_1082</name>
</gene>
<dbReference type="GO" id="GO:0010181">
    <property type="term" value="F:FMN binding"/>
    <property type="evidence" value="ECO:0007669"/>
    <property type="project" value="UniProtKB-UniRule"/>
</dbReference>